<dbReference type="STRING" id="1561998.A0A1I7TDV9"/>
<sequence>MDIHSIPSLKDRSVGMASILKRYGASMANHKNYSRREFITTLAEAYTDLEIEERPETPETISNENGEEIEEPITQIEWLPLQCPKCFRKATDTQALLVHLVEIHGKPEDKLWYKEFNTVGLDLNQILEKAMSRQTDNSRVKRKFNNSNDVIVCPTESRLAPFMMMRHLQIFIREIPSAVTDGISLKVKNKDKETVIIFSFQKVDKVRRRIKRAMAKKLSANMFLQLEKRCGIDSIADIDIVLKRSRTAEEQNALIESLDLPANCSRGDIIKKVEEMKAKQEEVNPFCSNVYTKVVKPDGQVMSKEEKRLISSLTNDMVMPVAGKRKTTFKNLSELVPKKRQKTTSPQ</sequence>
<dbReference type="eggNOG" id="ENOG502TGXV">
    <property type="taxonomic scope" value="Eukaryota"/>
</dbReference>
<accession>A0A1I7TDV9</accession>
<keyword evidence="1" id="KW-1185">Reference proteome</keyword>
<protein>
    <submittedName>
        <fullName evidence="2">C2H2-type domain-containing protein</fullName>
    </submittedName>
</protein>
<evidence type="ECO:0000313" key="2">
    <source>
        <dbReference type="WBParaSite" id="Csp11.Scaffold589.g4968.t1"/>
    </source>
</evidence>
<name>A0A1I7TDV9_9PELO</name>
<dbReference type="Proteomes" id="UP000095282">
    <property type="component" value="Unplaced"/>
</dbReference>
<organism evidence="1 2">
    <name type="scientific">Caenorhabditis tropicalis</name>
    <dbReference type="NCBI Taxonomy" id="1561998"/>
    <lineage>
        <taxon>Eukaryota</taxon>
        <taxon>Metazoa</taxon>
        <taxon>Ecdysozoa</taxon>
        <taxon>Nematoda</taxon>
        <taxon>Chromadorea</taxon>
        <taxon>Rhabditida</taxon>
        <taxon>Rhabditina</taxon>
        <taxon>Rhabditomorpha</taxon>
        <taxon>Rhabditoidea</taxon>
        <taxon>Rhabditidae</taxon>
        <taxon>Peloderinae</taxon>
        <taxon>Caenorhabditis</taxon>
    </lineage>
</organism>
<dbReference type="WBParaSite" id="Csp11.Scaffold589.g4968.t1">
    <property type="protein sequence ID" value="Csp11.Scaffold589.g4968.t1"/>
    <property type="gene ID" value="Csp11.Scaffold589.g4968"/>
</dbReference>
<dbReference type="PANTHER" id="PTHR34850">
    <property type="entry name" value="PROTEIN CBG21297"/>
    <property type="match status" value="1"/>
</dbReference>
<dbReference type="AlphaFoldDB" id="A0A1I7TDV9"/>
<dbReference type="PANTHER" id="PTHR34850:SF2">
    <property type="entry name" value="C2H2-TYPE DOMAIN-CONTAINING PROTEIN"/>
    <property type="match status" value="1"/>
</dbReference>
<proteinExistence type="predicted"/>
<reference evidence="2" key="1">
    <citation type="submission" date="2016-11" db="UniProtKB">
        <authorList>
            <consortium name="WormBaseParasite"/>
        </authorList>
    </citation>
    <scope>IDENTIFICATION</scope>
</reference>
<evidence type="ECO:0000313" key="1">
    <source>
        <dbReference type="Proteomes" id="UP000095282"/>
    </source>
</evidence>